<dbReference type="InterPro" id="IPR043131">
    <property type="entry name" value="BCAT-like_N"/>
</dbReference>
<gene>
    <name evidence="1" type="ORF">Ssi02_39450</name>
</gene>
<dbReference type="GO" id="GO:0003824">
    <property type="term" value="F:catalytic activity"/>
    <property type="evidence" value="ECO:0007669"/>
    <property type="project" value="InterPro"/>
</dbReference>
<protein>
    <recommendedName>
        <fullName evidence="3">Branched-chain amino acid aminotransferase/4-amino-4-deoxychorismate lyase</fullName>
    </recommendedName>
</protein>
<reference evidence="1" key="1">
    <citation type="submission" date="2021-01" db="EMBL/GenBank/DDBJ databases">
        <title>Whole genome shotgun sequence of Sinosporangium siamense NBRC 109515.</title>
        <authorList>
            <person name="Komaki H."/>
            <person name="Tamura T."/>
        </authorList>
    </citation>
    <scope>NUCLEOTIDE SEQUENCE</scope>
    <source>
        <strain evidence="1">NBRC 109515</strain>
    </source>
</reference>
<organism evidence="1 2">
    <name type="scientific">Sinosporangium siamense</name>
    <dbReference type="NCBI Taxonomy" id="1367973"/>
    <lineage>
        <taxon>Bacteria</taxon>
        <taxon>Bacillati</taxon>
        <taxon>Actinomycetota</taxon>
        <taxon>Actinomycetes</taxon>
        <taxon>Streptosporangiales</taxon>
        <taxon>Streptosporangiaceae</taxon>
        <taxon>Sinosporangium</taxon>
    </lineage>
</organism>
<dbReference type="EMBL" id="BOOW01000026">
    <property type="protein sequence ID" value="GII93714.1"/>
    <property type="molecule type" value="Genomic_DNA"/>
</dbReference>
<dbReference type="Proteomes" id="UP000606172">
    <property type="component" value="Unassembled WGS sequence"/>
</dbReference>
<evidence type="ECO:0000313" key="1">
    <source>
        <dbReference type="EMBL" id="GII93714.1"/>
    </source>
</evidence>
<comment type="caution">
    <text evidence="1">The sequence shown here is derived from an EMBL/GenBank/DDBJ whole genome shotgun (WGS) entry which is preliminary data.</text>
</comment>
<name>A0A919RKR3_9ACTN</name>
<dbReference type="NCBIfam" id="NF006734">
    <property type="entry name" value="PRK09266.1"/>
    <property type="match status" value="1"/>
</dbReference>
<dbReference type="Gene3D" id="3.30.470.10">
    <property type="match status" value="1"/>
</dbReference>
<dbReference type="InterPro" id="IPR036038">
    <property type="entry name" value="Aminotransferase-like"/>
</dbReference>
<dbReference type="RefSeq" id="WP_204027325.1">
    <property type="nucleotide sequence ID" value="NZ_BOOW01000026.1"/>
</dbReference>
<dbReference type="InterPro" id="IPR001544">
    <property type="entry name" value="Aminotrans_IV"/>
</dbReference>
<proteinExistence type="predicted"/>
<evidence type="ECO:0008006" key="3">
    <source>
        <dbReference type="Google" id="ProtNLM"/>
    </source>
</evidence>
<dbReference type="Pfam" id="PF01063">
    <property type="entry name" value="Aminotran_4"/>
    <property type="match status" value="1"/>
</dbReference>
<dbReference type="AlphaFoldDB" id="A0A919RKR3"/>
<dbReference type="Gene3D" id="3.20.10.10">
    <property type="entry name" value="D-amino Acid Aminotransferase, subunit A, domain 2"/>
    <property type="match status" value="1"/>
</dbReference>
<accession>A0A919RKR3</accession>
<sequence length="255" mass="27524">MTRTEINGHPVPPARPLAPAVFNYGHFTAMQVRGGRVRGLDLHLDRLSAATRELFGGELDTGQVRSHIRHALTAEEDASVRVYVVGAPEGRPDIVVTVAEPGAADARPWVLTSAVYQRYLPHIKHAAGFPQAHLRAVAARAGFDEVLLVAPDGTVSEGAISNFGLFDGTSVVWPDAPMLRGTAMGLVEAGLRRRGVPWVSRRVRLSHLSEYAAAFTANSRGIAAVERVGDVVFDSAADILKTVTECHDENPWDRV</sequence>
<dbReference type="SUPFAM" id="SSF56752">
    <property type="entry name" value="D-aminoacid aminotransferase-like PLP-dependent enzymes"/>
    <property type="match status" value="1"/>
</dbReference>
<keyword evidence="2" id="KW-1185">Reference proteome</keyword>
<evidence type="ECO:0000313" key="2">
    <source>
        <dbReference type="Proteomes" id="UP000606172"/>
    </source>
</evidence>
<dbReference type="InterPro" id="IPR043132">
    <property type="entry name" value="BCAT-like_C"/>
</dbReference>